<evidence type="ECO:0000313" key="10">
    <source>
        <dbReference type="Proteomes" id="UP001519887"/>
    </source>
</evidence>
<dbReference type="PANTHER" id="PTHR34975">
    <property type="entry name" value="SPORE GERMINATION PROTEIN A2"/>
    <property type="match status" value="1"/>
</dbReference>
<comment type="caution">
    <text evidence="9">The sequence shown here is derived from an EMBL/GenBank/DDBJ whole genome shotgun (WGS) entry which is preliminary data.</text>
</comment>
<keyword evidence="3" id="KW-0813">Transport</keyword>
<evidence type="ECO:0000256" key="1">
    <source>
        <dbReference type="ARBA" id="ARBA00004141"/>
    </source>
</evidence>
<dbReference type="Proteomes" id="UP001519887">
    <property type="component" value="Unassembled WGS sequence"/>
</dbReference>
<evidence type="ECO:0000256" key="8">
    <source>
        <dbReference type="SAM" id="Phobius"/>
    </source>
</evidence>
<dbReference type="Pfam" id="PF03845">
    <property type="entry name" value="Spore_permease"/>
    <property type="match status" value="1"/>
</dbReference>
<keyword evidence="4" id="KW-0309">Germination</keyword>
<name>A0ABS7BYQ9_9BACL</name>
<proteinExistence type="inferred from homology"/>
<keyword evidence="7 8" id="KW-0472">Membrane</keyword>
<reference evidence="9 10" key="1">
    <citation type="submission" date="2021-07" db="EMBL/GenBank/DDBJ databases">
        <title>Paenibacillus radiodurans sp. nov., isolated from the southeastern edge of Tengger Desert.</title>
        <authorList>
            <person name="Zhang G."/>
        </authorList>
    </citation>
    <scope>NUCLEOTIDE SEQUENCE [LARGE SCALE GENOMIC DNA]</scope>
    <source>
        <strain evidence="9 10">CCM 7311</strain>
    </source>
</reference>
<comment type="subcellular location">
    <subcellularLocation>
        <location evidence="1">Membrane</location>
        <topology evidence="1">Multi-pass membrane protein</topology>
    </subcellularLocation>
</comment>
<protein>
    <submittedName>
        <fullName evidence="9">Spore germination protein</fullName>
    </submittedName>
</protein>
<feature type="transmembrane region" description="Helical" evidence="8">
    <location>
        <begin position="71"/>
        <end position="96"/>
    </location>
</feature>
<feature type="transmembrane region" description="Helical" evidence="8">
    <location>
        <begin position="178"/>
        <end position="198"/>
    </location>
</feature>
<feature type="transmembrane region" description="Helical" evidence="8">
    <location>
        <begin position="301"/>
        <end position="318"/>
    </location>
</feature>
<evidence type="ECO:0000313" key="9">
    <source>
        <dbReference type="EMBL" id="MBW7453722.1"/>
    </source>
</evidence>
<feature type="transmembrane region" description="Helical" evidence="8">
    <location>
        <begin position="136"/>
        <end position="158"/>
    </location>
</feature>
<dbReference type="RefSeq" id="WP_210044914.1">
    <property type="nucleotide sequence ID" value="NZ_JBHLVU010000024.1"/>
</dbReference>
<sequence length="359" mass="40553">MNILFYIALLTYYMINHAIFNAPNVTARNYLQTGLTAVPIGLLLAGINAWLLLSVYNRYPKLTMVEINRHLCGKIVGGIISASYVLLTVVIGFFMFRGSMEVIIEFLMPETPVWFLAVLLITVPSCALLHTDSSILYLVAFFTAFAFILMLIIFWLGFKEIDVVMLKGVMVHGWKSPTLQGIAASAFVYGGYTCLAIWNPYFARTSLKVTYIIFVAVGLVVTLCGTVIPLSVWGPWAIQNLNLIWVMTAETFSLDLFVMERGLFLIVPLLLVTGYMGVLLYTYKGYRLLNLMLNKQKPAKIIMGCVLLSYVVLSLFVNELKVIISYREQYMVVWIILQNVIGILWYVLAKRKERGLRAS</sequence>
<comment type="similarity">
    <text evidence="2">Belongs to the amino acid-polyamine-organocation (APC) superfamily. Spore germination protein (SGP) (TC 2.A.3.9) family.</text>
</comment>
<evidence type="ECO:0000256" key="4">
    <source>
        <dbReference type="ARBA" id="ARBA00022544"/>
    </source>
</evidence>
<keyword evidence="10" id="KW-1185">Reference proteome</keyword>
<gene>
    <name evidence="9" type="ORF">K0U00_06690</name>
</gene>
<keyword evidence="5 8" id="KW-0812">Transmembrane</keyword>
<accession>A0ABS7BYQ9</accession>
<feature type="transmembrane region" description="Helical" evidence="8">
    <location>
        <begin position="37"/>
        <end position="59"/>
    </location>
</feature>
<dbReference type="PANTHER" id="PTHR34975:SF2">
    <property type="entry name" value="SPORE GERMINATION PROTEIN A2"/>
    <property type="match status" value="1"/>
</dbReference>
<feature type="transmembrane region" description="Helical" evidence="8">
    <location>
        <begin position="210"/>
        <end position="233"/>
    </location>
</feature>
<organism evidence="9 10">
    <name type="scientific">Paenibacillus sepulcri</name>
    <dbReference type="NCBI Taxonomy" id="359917"/>
    <lineage>
        <taxon>Bacteria</taxon>
        <taxon>Bacillati</taxon>
        <taxon>Bacillota</taxon>
        <taxon>Bacilli</taxon>
        <taxon>Bacillales</taxon>
        <taxon>Paenibacillaceae</taxon>
        <taxon>Paenibacillus</taxon>
    </lineage>
</organism>
<dbReference type="InterPro" id="IPR004761">
    <property type="entry name" value="Spore_GerAB"/>
</dbReference>
<feature type="transmembrane region" description="Helical" evidence="8">
    <location>
        <begin position="262"/>
        <end position="281"/>
    </location>
</feature>
<evidence type="ECO:0000256" key="6">
    <source>
        <dbReference type="ARBA" id="ARBA00022989"/>
    </source>
</evidence>
<evidence type="ECO:0000256" key="5">
    <source>
        <dbReference type="ARBA" id="ARBA00022692"/>
    </source>
</evidence>
<evidence type="ECO:0000256" key="3">
    <source>
        <dbReference type="ARBA" id="ARBA00022448"/>
    </source>
</evidence>
<keyword evidence="6 8" id="KW-1133">Transmembrane helix</keyword>
<feature type="transmembrane region" description="Helical" evidence="8">
    <location>
        <begin position="330"/>
        <end position="349"/>
    </location>
</feature>
<dbReference type="EMBL" id="JAHZIK010000107">
    <property type="protein sequence ID" value="MBW7453722.1"/>
    <property type="molecule type" value="Genomic_DNA"/>
</dbReference>
<evidence type="ECO:0000256" key="7">
    <source>
        <dbReference type="ARBA" id="ARBA00023136"/>
    </source>
</evidence>
<feature type="transmembrane region" description="Helical" evidence="8">
    <location>
        <begin position="111"/>
        <end position="129"/>
    </location>
</feature>
<evidence type="ECO:0000256" key="2">
    <source>
        <dbReference type="ARBA" id="ARBA00007998"/>
    </source>
</evidence>